<protein>
    <submittedName>
        <fullName evidence="1">Uncharacterized protein</fullName>
    </submittedName>
</protein>
<gene>
    <name evidence="1" type="ORF">GCM10022419_125850</name>
</gene>
<comment type="caution">
    <text evidence="1">The sequence shown here is derived from an EMBL/GenBank/DDBJ whole genome shotgun (WGS) entry which is preliminary data.</text>
</comment>
<dbReference type="EMBL" id="BAABDQ010000059">
    <property type="protein sequence ID" value="GAA3619133.1"/>
    <property type="molecule type" value="Genomic_DNA"/>
</dbReference>
<proteinExistence type="predicted"/>
<evidence type="ECO:0000313" key="1">
    <source>
        <dbReference type="EMBL" id="GAA3619133.1"/>
    </source>
</evidence>
<name>A0ABP6ZUJ3_9ACTN</name>
<organism evidence="1 2">
    <name type="scientific">Nonomuraea rosea</name>
    <dbReference type="NCBI Taxonomy" id="638574"/>
    <lineage>
        <taxon>Bacteria</taxon>
        <taxon>Bacillati</taxon>
        <taxon>Actinomycetota</taxon>
        <taxon>Actinomycetes</taxon>
        <taxon>Streptosporangiales</taxon>
        <taxon>Streptosporangiaceae</taxon>
        <taxon>Nonomuraea</taxon>
    </lineage>
</organism>
<keyword evidence="2" id="KW-1185">Reference proteome</keyword>
<accession>A0ABP6ZUJ3</accession>
<dbReference type="RefSeq" id="WP_345578407.1">
    <property type="nucleotide sequence ID" value="NZ_BAABDQ010000059.1"/>
</dbReference>
<reference evidence="2" key="1">
    <citation type="journal article" date="2019" name="Int. J. Syst. Evol. Microbiol.">
        <title>The Global Catalogue of Microorganisms (GCM) 10K type strain sequencing project: providing services to taxonomists for standard genome sequencing and annotation.</title>
        <authorList>
            <consortium name="The Broad Institute Genomics Platform"/>
            <consortium name="The Broad Institute Genome Sequencing Center for Infectious Disease"/>
            <person name="Wu L."/>
            <person name="Ma J."/>
        </authorList>
    </citation>
    <scope>NUCLEOTIDE SEQUENCE [LARGE SCALE GENOMIC DNA]</scope>
    <source>
        <strain evidence="2">JCM 17326</strain>
    </source>
</reference>
<evidence type="ECO:0000313" key="2">
    <source>
        <dbReference type="Proteomes" id="UP001500630"/>
    </source>
</evidence>
<sequence>MDIGHVLTQTIIGRPDGAAAGITRYCHPSRVQVTDDVVGDYSEFVEHIAQVLRDALIDLPYNDLASLVGAGLVLDERLNGTRRTIGALR</sequence>
<dbReference type="Proteomes" id="UP001500630">
    <property type="component" value="Unassembled WGS sequence"/>
</dbReference>